<evidence type="ECO:0000313" key="3">
    <source>
        <dbReference type="Proteomes" id="UP000231987"/>
    </source>
</evidence>
<accession>A0A2J0YTA4</accession>
<dbReference type="RefSeq" id="WP_100675075.1">
    <property type="nucleotide sequence ID" value="NZ_NJGD01000040.1"/>
</dbReference>
<reference evidence="2 3" key="1">
    <citation type="submission" date="2017-06" db="EMBL/GenBank/DDBJ databases">
        <title>Ensifer strains isolated from leguminous trees and herbs display diverse denitrification phenotypes with some acting as strong N2O sinks.</title>
        <authorList>
            <person name="Woliy K."/>
            <person name="Mania D."/>
            <person name="Bakken L.R."/>
            <person name="Frostegard A."/>
        </authorList>
    </citation>
    <scope>NUCLEOTIDE SEQUENCE [LARGE SCALE GENOMIC DNA]</scope>
    <source>
        <strain evidence="2 3">AC50a</strain>
    </source>
</reference>
<organism evidence="2 3">
    <name type="scientific">Rhizobium meliloti</name>
    <name type="common">Ensifer meliloti</name>
    <name type="synonym">Sinorhizobium meliloti</name>
    <dbReference type="NCBI Taxonomy" id="382"/>
    <lineage>
        <taxon>Bacteria</taxon>
        <taxon>Pseudomonadati</taxon>
        <taxon>Pseudomonadota</taxon>
        <taxon>Alphaproteobacteria</taxon>
        <taxon>Hyphomicrobiales</taxon>
        <taxon>Rhizobiaceae</taxon>
        <taxon>Sinorhizobium/Ensifer group</taxon>
        <taxon>Sinorhizobium</taxon>
    </lineage>
</organism>
<evidence type="ECO:0000256" key="1">
    <source>
        <dbReference type="SAM" id="MobiDB-lite"/>
    </source>
</evidence>
<proteinExistence type="predicted"/>
<name>A0A2J0YTA4_RHIML</name>
<dbReference type="EMBL" id="NJGD01000040">
    <property type="protein sequence ID" value="PJR08606.1"/>
    <property type="molecule type" value="Genomic_DNA"/>
</dbReference>
<comment type="caution">
    <text evidence="2">The sequence shown here is derived from an EMBL/GenBank/DDBJ whole genome shotgun (WGS) entry which is preliminary data.</text>
</comment>
<evidence type="ECO:0000313" key="2">
    <source>
        <dbReference type="EMBL" id="PJR08606.1"/>
    </source>
</evidence>
<protein>
    <submittedName>
        <fullName evidence="2">Uncharacterized protein</fullName>
    </submittedName>
</protein>
<sequence>MKNSLLRAFVAAISLASFYLVFDVKARADEWGCQVILCLSNPGGATQYPECQPPIHRLWDWLAKGRSFPTCSGVGFHSSRPGYQPYYCNNGYRLASSFGPRGRGAICISTRLQPVSRRFCSFGRDDQGGNRGSVSSPRWQREGGRPKCMAQVITRPNKRQQPHYIDVTIDGVGKKRIWY</sequence>
<dbReference type="AlphaFoldDB" id="A0A2J0YTA4"/>
<feature type="region of interest" description="Disordered" evidence="1">
    <location>
        <begin position="124"/>
        <end position="146"/>
    </location>
</feature>
<dbReference type="Proteomes" id="UP000231987">
    <property type="component" value="Unassembled WGS sequence"/>
</dbReference>
<gene>
    <name evidence="2" type="ORF">CEJ86_32670</name>
</gene>